<evidence type="ECO:0000313" key="2">
    <source>
        <dbReference type="Proteomes" id="UP000183083"/>
    </source>
</evidence>
<evidence type="ECO:0000313" key="1">
    <source>
        <dbReference type="EMBL" id="SFN55436.1"/>
    </source>
</evidence>
<gene>
    <name evidence="1" type="ORF">SAMN05444065_101132</name>
</gene>
<dbReference type="EMBL" id="FOVV01000001">
    <property type="protein sequence ID" value="SFN55436.1"/>
    <property type="molecule type" value="Genomic_DNA"/>
</dbReference>
<organism evidence="1 2">
    <name type="scientific">Pseudomonas syringae</name>
    <dbReference type="NCBI Taxonomy" id="317"/>
    <lineage>
        <taxon>Bacteria</taxon>
        <taxon>Pseudomonadati</taxon>
        <taxon>Pseudomonadota</taxon>
        <taxon>Gammaproteobacteria</taxon>
        <taxon>Pseudomonadales</taxon>
        <taxon>Pseudomonadaceae</taxon>
        <taxon>Pseudomonas</taxon>
    </lineage>
</organism>
<protein>
    <recommendedName>
        <fullName evidence="3">DUF1534 domain-containing protein</fullName>
    </recommendedName>
</protein>
<sequence>MQGRKRCRSLLIMGRSAVGMCDTECRELRAKANAALARVQSGAGLTRQADQLPATVIRSMSTEPVRMLLRSSRSLPTATICLNMSRMLPAMVTS</sequence>
<name>A0AB38BMG8_PSESX</name>
<dbReference type="Proteomes" id="UP000183083">
    <property type="component" value="Unassembled WGS sequence"/>
</dbReference>
<comment type="caution">
    <text evidence="1">The sequence shown here is derived from an EMBL/GenBank/DDBJ whole genome shotgun (WGS) entry which is preliminary data.</text>
</comment>
<dbReference type="AlphaFoldDB" id="A0AB38BMG8"/>
<proteinExistence type="predicted"/>
<reference evidence="1 2" key="1">
    <citation type="submission" date="2016-10" db="EMBL/GenBank/DDBJ databases">
        <authorList>
            <person name="Varghese N."/>
            <person name="Submissions S."/>
        </authorList>
    </citation>
    <scope>NUCLEOTIDE SEQUENCE [LARGE SCALE GENOMIC DNA]</scope>
    <source>
        <strain evidence="1 2">BS0292</strain>
    </source>
</reference>
<evidence type="ECO:0008006" key="3">
    <source>
        <dbReference type="Google" id="ProtNLM"/>
    </source>
</evidence>
<accession>A0AB38BMG8</accession>